<organism evidence="1 2">
    <name type="scientific">Gallibacterium anatis</name>
    <dbReference type="NCBI Taxonomy" id="750"/>
    <lineage>
        <taxon>Bacteria</taxon>
        <taxon>Pseudomonadati</taxon>
        <taxon>Pseudomonadota</taxon>
        <taxon>Gammaproteobacteria</taxon>
        <taxon>Pasteurellales</taxon>
        <taxon>Pasteurellaceae</taxon>
        <taxon>Gallibacterium</taxon>
    </lineage>
</organism>
<dbReference type="Gene3D" id="1.10.8.1050">
    <property type="entry name" value="Antitoxin VbhA-like"/>
    <property type="match status" value="1"/>
</dbReference>
<dbReference type="InterPro" id="IPR043038">
    <property type="entry name" value="VbhA_sf"/>
</dbReference>
<dbReference type="RefSeq" id="WP_094933683.1">
    <property type="nucleotide sequence ID" value="NZ_CP126977.1"/>
</dbReference>
<dbReference type="AlphaFoldDB" id="A0A263J9X4"/>
<dbReference type="CDD" id="cd11586">
    <property type="entry name" value="VbhA_like"/>
    <property type="match status" value="1"/>
</dbReference>
<reference evidence="1" key="2">
    <citation type="submission" date="2021-09" db="EMBL/GenBank/DDBJ databases">
        <authorList>
            <person name="Gilroy R."/>
        </authorList>
    </citation>
    <scope>NUCLEOTIDE SEQUENCE</scope>
    <source>
        <strain evidence="1">ChiHjej11B10-15683</strain>
    </source>
</reference>
<gene>
    <name evidence="1" type="ORF">K8W15_07205</name>
</gene>
<evidence type="ECO:0000313" key="1">
    <source>
        <dbReference type="EMBL" id="HJF73953.1"/>
    </source>
</evidence>
<name>A0A263J9X4_9PAST</name>
<dbReference type="InterPro" id="IPR033788">
    <property type="entry name" value="VbhA-like"/>
</dbReference>
<accession>A0A263J9X4</accession>
<dbReference type="EMBL" id="DYVQ01000066">
    <property type="protein sequence ID" value="HJF73953.1"/>
    <property type="molecule type" value="Genomic_DNA"/>
</dbReference>
<comment type="caution">
    <text evidence="1">The sequence shown here is derived from an EMBL/GenBank/DDBJ whole genome shotgun (WGS) entry which is preliminary data.</text>
</comment>
<dbReference type="Pfam" id="PF18495">
    <property type="entry name" value="VbhA"/>
    <property type="match status" value="1"/>
</dbReference>
<sequence>MISEEEMNKRREAVEYAKASVGLEGIVLSQGLLDISDEYIQGLLTREEFTREYIKAVKAGI</sequence>
<evidence type="ECO:0000313" key="2">
    <source>
        <dbReference type="Proteomes" id="UP000749334"/>
    </source>
</evidence>
<dbReference type="InterPro" id="IPR041535">
    <property type="entry name" value="VbhA"/>
</dbReference>
<reference evidence="1" key="1">
    <citation type="journal article" date="2021" name="PeerJ">
        <title>Extensive microbial diversity within the chicken gut microbiome revealed by metagenomics and culture.</title>
        <authorList>
            <person name="Gilroy R."/>
            <person name="Ravi A."/>
            <person name="Getino M."/>
            <person name="Pursley I."/>
            <person name="Horton D.L."/>
            <person name="Alikhan N.F."/>
            <person name="Baker D."/>
            <person name="Gharbi K."/>
            <person name="Hall N."/>
            <person name="Watson M."/>
            <person name="Adriaenssens E.M."/>
            <person name="Foster-Nyarko E."/>
            <person name="Jarju S."/>
            <person name="Secka A."/>
            <person name="Antonio M."/>
            <person name="Oren A."/>
            <person name="Chaudhuri R.R."/>
            <person name="La Ragione R."/>
            <person name="Hildebrand F."/>
            <person name="Pallen M.J."/>
        </authorList>
    </citation>
    <scope>NUCLEOTIDE SEQUENCE</scope>
    <source>
        <strain evidence="1">ChiHjej11B10-15683</strain>
    </source>
</reference>
<dbReference type="Proteomes" id="UP000749334">
    <property type="component" value="Unassembled WGS sequence"/>
</dbReference>
<proteinExistence type="predicted"/>
<protein>
    <submittedName>
        <fullName evidence="1">Antitoxin VbhA family protein</fullName>
    </submittedName>
</protein>